<protein>
    <submittedName>
        <fullName evidence="3">Uncharacterized protein</fullName>
    </submittedName>
</protein>
<feature type="compositionally biased region" description="Polar residues" evidence="1">
    <location>
        <begin position="210"/>
        <end position="228"/>
    </location>
</feature>
<dbReference type="Proteomes" id="UP001166286">
    <property type="component" value="Unassembled WGS sequence"/>
</dbReference>
<proteinExistence type="predicted"/>
<accession>A0AA39QS28</accession>
<feature type="region of interest" description="Disordered" evidence="1">
    <location>
        <begin position="207"/>
        <end position="228"/>
    </location>
</feature>
<feature type="chain" id="PRO_5041452411" evidence="2">
    <location>
        <begin position="18"/>
        <end position="228"/>
    </location>
</feature>
<organism evidence="3 4">
    <name type="scientific">Cladonia borealis</name>
    <dbReference type="NCBI Taxonomy" id="184061"/>
    <lineage>
        <taxon>Eukaryota</taxon>
        <taxon>Fungi</taxon>
        <taxon>Dikarya</taxon>
        <taxon>Ascomycota</taxon>
        <taxon>Pezizomycotina</taxon>
        <taxon>Lecanoromycetes</taxon>
        <taxon>OSLEUM clade</taxon>
        <taxon>Lecanoromycetidae</taxon>
        <taxon>Lecanorales</taxon>
        <taxon>Lecanorineae</taxon>
        <taxon>Cladoniaceae</taxon>
        <taxon>Cladonia</taxon>
    </lineage>
</organism>
<gene>
    <name evidence="3" type="ORF">JMJ35_009219</name>
</gene>
<name>A0AA39QS28_9LECA</name>
<keyword evidence="2" id="KW-0732">Signal</keyword>
<feature type="signal peptide" evidence="2">
    <location>
        <begin position="1"/>
        <end position="17"/>
    </location>
</feature>
<evidence type="ECO:0000256" key="1">
    <source>
        <dbReference type="SAM" id="MobiDB-lite"/>
    </source>
</evidence>
<dbReference type="AlphaFoldDB" id="A0AA39QS28"/>
<evidence type="ECO:0000256" key="2">
    <source>
        <dbReference type="SAM" id="SignalP"/>
    </source>
</evidence>
<evidence type="ECO:0000313" key="3">
    <source>
        <dbReference type="EMBL" id="KAK0508135.1"/>
    </source>
</evidence>
<keyword evidence="4" id="KW-1185">Reference proteome</keyword>
<dbReference type="EMBL" id="JAFEKC020000021">
    <property type="protein sequence ID" value="KAK0508135.1"/>
    <property type="molecule type" value="Genomic_DNA"/>
</dbReference>
<comment type="caution">
    <text evidence="3">The sequence shown here is derived from an EMBL/GenBank/DDBJ whole genome shotgun (WGS) entry which is preliminary data.</text>
</comment>
<reference evidence="3" key="1">
    <citation type="submission" date="2023-03" db="EMBL/GenBank/DDBJ databases">
        <title>Complete genome of Cladonia borealis.</title>
        <authorList>
            <person name="Park H."/>
        </authorList>
    </citation>
    <scope>NUCLEOTIDE SEQUENCE</scope>
    <source>
        <strain evidence="3">ANT050790</strain>
    </source>
</reference>
<sequence>MYFHILALLWPCASVAATEFSVLLTNTTGDVSQAFTLTQLGPVKNTTIPENSTIETYEDVLVNCARPATWDTPSFNAADCSGAIDFLFFETSLTECYSQPCVFYGVNAKTRIPTNGQPTPRKYKFGSCTIGILMLNEYGPGELPGGDIKGASKDKASYMDLEQGAKHIFANCVLKQGLFGWMQAGSDGSIGIFIWASGSPEDLYIGGDSYQDQTSGSPAVLNNSAVAR</sequence>
<evidence type="ECO:0000313" key="4">
    <source>
        <dbReference type="Proteomes" id="UP001166286"/>
    </source>
</evidence>